<dbReference type="EMBL" id="UGYO01000002">
    <property type="protein sequence ID" value="SUJ12700.1"/>
    <property type="molecule type" value="Genomic_DNA"/>
</dbReference>
<dbReference type="PIRSF" id="PIRSF009264">
    <property type="entry name" value="TagBP_ald_AgaZ"/>
    <property type="match status" value="1"/>
</dbReference>
<dbReference type="SUPFAM" id="SSF51569">
    <property type="entry name" value="Aldolase"/>
    <property type="match status" value="1"/>
</dbReference>
<dbReference type="InterPro" id="IPR012062">
    <property type="entry name" value="GatZ/KbaZ-like"/>
</dbReference>
<dbReference type="GO" id="GO:2001059">
    <property type="term" value="P:D-tagatose 6-phosphate catabolic process"/>
    <property type="evidence" value="ECO:0007669"/>
    <property type="project" value="UniProtKB-UniPathway"/>
</dbReference>
<comment type="pathway">
    <text evidence="1">Carbohydrate metabolism; D-tagatose 6-phosphate degradation; D-glyceraldehyde 3-phosphate and glycerone phosphate from D-tagatose 6-phosphate: step 2/2.</text>
</comment>
<dbReference type="GO" id="GO:0005975">
    <property type="term" value="P:carbohydrate metabolic process"/>
    <property type="evidence" value="ECO:0007669"/>
    <property type="project" value="InterPro"/>
</dbReference>
<gene>
    <name evidence="2" type="primary">kbaZ</name>
    <name evidence="2" type="ORF">NCTC10738_04456</name>
</gene>
<accession>A0A380C4J5</accession>
<name>A0A380C4J5_9GAMM</name>
<evidence type="ECO:0000313" key="3">
    <source>
        <dbReference type="Proteomes" id="UP000254069"/>
    </source>
</evidence>
<keyword evidence="3" id="KW-1185">Reference proteome</keyword>
<proteinExistence type="predicted"/>
<dbReference type="InterPro" id="IPR013785">
    <property type="entry name" value="Aldolase_TIM"/>
</dbReference>
<dbReference type="GO" id="GO:0005886">
    <property type="term" value="C:plasma membrane"/>
    <property type="evidence" value="ECO:0007669"/>
    <property type="project" value="TreeGrafter"/>
</dbReference>
<reference evidence="2 3" key="1">
    <citation type="submission" date="2018-06" db="EMBL/GenBank/DDBJ databases">
        <authorList>
            <consortium name="Pathogen Informatics"/>
            <person name="Doyle S."/>
        </authorList>
    </citation>
    <scope>NUCLEOTIDE SEQUENCE [LARGE SCALE GENOMIC DNA]</scope>
    <source>
        <strain evidence="2 3">NCTC10738</strain>
    </source>
</reference>
<dbReference type="PANTHER" id="PTHR32502">
    <property type="entry name" value="N-ACETYLGALACTOSAMINE PERMEASE II COMPONENT-RELATED"/>
    <property type="match status" value="1"/>
</dbReference>
<dbReference type="PANTHER" id="PTHR32502:SF2">
    <property type="entry name" value="D-TAGATOSE-1,6-BISPHOSPHATE ALDOLASE SUBUNIT KBAZ"/>
    <property type="match status" value="1"/>
</dbReference>
<dbReference type="RefSeq" id="WP_115390569.1">
    <property type="nucleotide sequence ID" value="NZ_JADZHC010000041.1"/>
</dbReference>
<evidence type="ECO:0000256" key="1">
    <source>
        <dbReference type="ARBA" id="ARBA00005191"/>
    </source>
</evidence>
<dbReference type="Gene3D" id="1.10.400.20">
    <property type="entry name" value="putative tagatose 6-phosphate kinase domain like"/>
    <property type="match status" value="1"/>
</dbReference>
<dbReference type="Pfam" id="PF08013">
    <property type="entry name" value="GatZ_KbaZ-like"/>
    <property type="match status" value="1"/>
</dbReference>
<dbReference type="Gene3D" id="3.20.20.70">
    <property type="entry name" value="Aldolase class I"/>
    <property type="match status" value="1"/>
</dbReference>
<dbReference type="AlphaFoldDB" id="A0A380C4J5"/>
<evidence type="ECO:0000313" key="2">
    <source>
        <dbReference type="EMBL" id="SUJ12700.1"/>
    </source>
</evidence>
<dbReference type="InterPro" id="IPR050303">
    <property type="entry name" value="GatZ_KbaZ_carbometab"/>
</dbReference>
<protein>
    <submittedName>
        <fullName evidence="2">D-tagatose-1,6-bisphosphate aldolase subunit kbaZ</fullName>
    </submittedName>
</protein>
<dbReference type="Proteomes" id="UP000254069">
    <property type="component" value="Unassembled WGS sequence"/>
</dbReference>
<dbReference type="UniPathway" id="UPA00704">
    <property type="reaction ID" value="UER00716"/>
</dbReference>
<dbReference type="GO" id="GO:0009401">
    <property type="term" value="P:phosphoenolpyruvate-dependent sugar phosphotransferase system"/>
    <property type="evidence" value="ECO:0007669"/>
    <property type="project" value="TreeGrafter"/>
</dbReference>
<sequence length="424" mass="46131">MSALKSIIEANKAGQQAGIYSVCSAQPLVLRAALRHAARQRAPLLIEATANQVNQHGGYTGMTPADFIAFVKSLAQSEGVAEAQLLFGGDHLGPVAWKHLTAEQAMAEAEAMVRAYVEAGFCKIHLDASMACHQEQTPLADEVIAARAARLCRAAEAAKAPGQQLCYVIGTEVPAPGGVSSLEEGLQVTPVAAMKHTISAHKQAFAAEGLGAEVWQRVIALVVQPGVEFGNARVHQYDDTLTKEQSRFIREQPNLVFEAHSTDYQLPEHYAQLVAGHFAILKVGPQLTFALREGLFALDHIEALLVPAAKRSGLRALCEQKMLSEPKYWQSFYTDPALRDWQLGFSYSDRIRYYWPELSLTIDKLLANLASPIPEPLISQYLPLAYPAVIRGELPATAIELVLHHISLVLNRYASACQPAAIEG</sequence>
<organism evidence="2 3">
    <name type="scientific">Shewanella algae</name>
    <dbReference type="NCBI Taxonomy" id="38313"/>
    <lineage>
        <taxon>Bacteria</taxon>
        <taxon>Pseudomonadati</taxon>
        <taxon>Pseudomonadota</taxon>
        <taxon>Gammaproteobacteria</taxon>
        <taxon>Alteromonadales</taxon>
        <taxon>Shewanellaceae</taxon>
        <taxon>Shewanella</taxon>
    </lineage>
</organism>